<sequence length="98" mass="11485">MKKFKLRKYIVKKDTERNTALEYLDPVEGEAVIWPAGGKVQAELYGLRLAYMLNMNYYGDLNISENDAICINIDEPEYKVVSIKSYPKFKFIELEKLR</sequence>
<evidence type="ECO:0000313" key="2">
    <source>
        <dbReference type="Proteomes" id="UP000005798"/>
    </source>
</evidence>
<keyword evidence="2" id="KW-1185">Reference proteome</keyword>
<dbReference type="eggNOG" id="ENOG50303QQ">
    <property type="taxonomic scope" value="Bacteria"/>
</dbReference>
<dbReference type="HOGENOM" id="CLU_168871_0_0_9"/>
<dbReference type="AlphaFoldDB" id="B0N8J3"/>
<proteinExistence type="predicted"/>
<reference evidence="1" key="2">
    <citation type="submission" date="2014-06" db="EMBL/GenBank/DDBJ databases">
        <title>Draft genome sequence of Clostridium ramosum(DSM 1402).</title>
        <authorList>
            <person name="Sudarsanam P."/>
            <person name="Ley R."/>
            <person name="Guruge J."/>
            <person name="Turnbaugh P.J."/>
            <person name="Mahowald M."/>
            <person name="Liep D."/>
            <person name="Gordon J."/>
        </authorList>
    </citation>
    <scope>NUCLEOTIDE SEQUENCE</scope>
    <source>
        <strain evidence="1">DSM 1402</strain>
    </source>
</reference>
<gene>
    <name evidence="1" type="ORF">CLORAM_02927</name>
</gene>
<protein>
    <recommendedName>
        <fullName evidence="3">Phage protein</fullName>
    </recommendedName>
</protein>
<comment type="caution">
    <text evidence="1">The sequence shown here is derived from an EMBL/GenBank/DDBJ whole genome shotgun (WGS) entry which is preliminary data.</text>
</comment>
<dbReference type="Proteomes" id="UP000005798">
    <property type="component" value="Unassembled WGS sequence"/>
</dbReference>
<evidence type="ECO:0008006" key="3">
    <source>
        <dbReference type="Google" id="ProtNLM"/>
    </source>
</evidence>
<accession>B0N8J3</accession>
<reference evidence="1" key="1">
    <citation type="submission" date="2007-11" db="EMBL/GenBank/DDBJ databases">
        <authorList>
            <person name="Fulton L."/>
            <person name="Clifton S."/>
            <person name="Fulton B."/>
            <person name="Xu J."/>
            <person name="Minx P."/>
            <person name="Pepin K.H."/>
            <person name="Johnson M."/>
            <person name="Thiruvilangam P."/>
            <person name="Bhonagiri V."/>
            <person name="Nash W.E."/>
            <person name="Mardis E.R."/>
            <person name="Wilson R.K."/>
        </authorList>
    </citation>
    <scope>NUCLEOTIDE SEQUENCE [LARGE SCALE GENOMIC DNA]</scope>
    <source>
        <strain evidence="1">DSM 1402</strain>
    </source>
</reference>
<name>B0N8J3_9FIRM</name>
<dbReference type="EMBL" id="ABFX02000008">
    <property type="protein sequence ID" value="EDS18131.1"/>
    <property type="molecule type" value="Genomic_DNA"/>
</dbReference>
<evidence type="ECO:0000313" key="1">
    <source>
        <dbReference type="EMBL" id="EDS18131.1"/>
    </source>
</evidence>
<organism evidence="1 2">
    <name type="scientific">Thomasclavelia ramosa DSM 1402</name>
    <dbReference type="NCBI Taxonomy" id="445974"/>
    <lineage>
        <taxon>Bacteria</taxon>
        <taxon>Bacillati</taxon>
        <taxon>Bacillota</taxon>
        <taxon>Erysipelotrichia</taxon>
        <taxon>Erysipelotrichales</taxon>
        <taxon>Coprobacillaceae</taxon>
        <taxon>Thomasclavelia</taxon>
    </lineage>
</organism>